<dbReference type="EMBL" id="JAAALK010000284">
    <property type="protein sequence ID" value="KAG8069339.1"/>
    <property type="molecule type" value="Genomic_DNA"/>
</dbReference>
<organism evidence="2 3">
    <name type="scientific">Zizania palustris</name>
    <name type="common">Northern wild rice</name>
    <dbReference type="NCBI Taxonomy" id="103762"/>
    <lineage>
        <taxon>Eukaryota</taxon>
        <taxon>Viridiplantae</taxon>
        <taxon>Streptophyta</taxon>
        <taxon>Embryophyta</taxon>
        <taxon>Tracheophyta</taxon>
        <taxon>Spermatophyta</taxon>
        <taxon>Magnoliopsida</taxon>
        <taxon>Liliopsida</taxon>
        <taxon>Poales</taxon>
        <taxon>Poaceae</taxon>
        <taxon>BOP clade</taxon>
        <taxon>Oryzoideae</taxon>
        <taxon>Oryzeae</taxon>
        <taxon>Zizaniinae</taxon>
        <taxon>Zizania</taxon>
    </lineage>
</organism>
<accession>A0A8J5T5N4</accession>
<keyword evidence="1" id="KW-1133">Transmembrane helix</keyword>
<keyword evidence="1" id="KW-0812">Transmembrane</keyword>
<comment type="caution">
    <text evidence="2">The sequence shown here is derived from an EMBL/GenBank/DDBJ whole genome shotgun (WGS) entry which is preliminary data.</text>
</comment>
<evidence type="ECO:0000313" key="3">
    <source>
        <dbReference type="Proteomes" id="UP000729402"/>
    </source>
</evidence>
<dbReference type="AlphaFoldDB" id="A0A8J5T5N4"/>
<feature type="transmembrane region" description="Helical" evidence="1">
    <location>
        <begin position="62"/>
        <end position="85"/>
    </location>
</feature>
<sequence length="160" mass="17235">MLRSSANVEVPLTSVKPRKRVASAVKLGKLKFVGGWQKFAFLVSVVVVAYAATLLTPSSLDAWGQVGVVVISYAAPMVAAPSLAARWWIGVIIIRTATLGSTAGLRPRGQIPLSASMHPWGWIPLISGGWKCESVSVEGFQSRVPIFEHLDRQQLPFNGI</sequence>
<keyword evidence="1" id="KW-0472">Membrane</keyword>
<evidence type="ECO:0000313" key="2">
    <source>
        <dbReference type="EMBL" id="KAG8069339.1"/>
    </source>
</evidence>
<feature type="transmembrane region" description="Helical" evidence="1">
    <location>
        <begin position="39"/>
        <end position="56"/>
    </location>
</feature>
<gene>
    <name evidence="2" type="ORF">GUJ93_ZPchr0005g15607</name>
</gene>
<reference evidence="2" key="1">
    <citation type="journal article" date="2021" name="bioRxiv">
        <title>Whole Genome Assembly and Annotation of Northern Wild Rice, Zizania palustris L., Supports a Whole Genome Duplication in the Zizania Genus.</title>
        <authorList>
            <person name="Haas M."/>
            <person name="Kono T."/>
            <person name="Macchietto M."/>
            <person name="Millas R."/>
            <person name="McGilp L."/>
            <person name="Shao M."/>
            <person name="Duquette J."/>
            <person name="Hirsch C.N."/>
            <person name="Kimball J."/>
        </authorList>
    </citation>
    <scope>NUCLEOTIDE SEQUENCE</scope>
    <source>
        <tissue evidence="2">Fresh leaf tissue</tissue>
    </source>
</reference>
<name>A0A8J5T5N4_ZIZPA</name>
<dbReference type="Proteomes" id="UP000729402">
    <property type="component" value="Unassembled WGS sequence"/>
</dbReference>
<evidence type="ECO:0000256" key="1">
    <source>
        <dbReference type="SAM" id="Phobius"/>
    </source>
</evidence>
<proteinExistence type="predicted"/>
<reference evidence="2" key="2">
    <citation type="submission" date="2021-02" db="EMBL/GenBank/DDBJ databases">
        <authorList>
            <person name="Kimball J.A."/>
            <person name="Haas M.W."/>
            <person name="Macchietto M."/>
            <person name="Kono T."/>
            <person name="Duquette J."/>
            <person name="Shao M."/>
        </authorList>
    </citation>
    <scope>NUCLEOTIDE SEQUENCE</scope>
    <source>
        <tissue evidence="2">Fresh leaf tissue</tissue>
    </source>
</reference>
<protein>
    <submittedName>
        <fullName evidence="2">Uncharacterized protein</fullName>
    </submittedName>
</protein>
<keyword evidence="3" id="KW-1185">Reference proteome</keyword>